<sequence>MARVTVEDCLENVDNRFELVMVASERARRLANYGKDPMVPVENDKPTVVALREIAEGHVDASILDEPKHEEVPEITLGDLPQDEFDRPIDPSF</sequence>
<dbReference type="SMART" id="SM01409">
    <property type="entry name" value="RNA_pol_Rpb6"/>
    <property type="match status" value="1"/>
</dbReference>
<dbReference type="NCBIfam" id="TIGR00690">
    <property type="entry name" value="rpoZ"/>
    <property type="match status" value="1"/>
</dbReference>
<evidence type="ECO:0000313" key="14">
    <source>
        <dbReference type="Proteomes" id="UP000219327"/>
    </source>
</evidence>
<keyword evidence="4 11" id="KW-0240">DNA-directed RNA polymerase</keyword>
<evidence type="ECO:0000256" key="11">
    <source>
        <dbReference type="HAMAP-Rule" id="MF_00366"/>
    </source>
</evidence>
<comment type="subunit">
    <text evidence="11">The RNAP catalytic core consists of 2 alpha, 1 beta, 1 beta' and 1 omega subunit. When a sigma factor is associated with the core the holoenzyme is formed, which can initiate transcription.</text>
</comment>
<dbReference type="GO" id="GO:0000428">
    <property type="term" value="C:DNA-directed RNA polymerase complex"/>
    <property type="evidence" value="ECO:0007669"/>
    <property type="project" value="UniProtKB-KW"/>
</dbReference>
<gene>
    <name evidence="11" type="primary">rpoZ</name>
    <name evidence="13" type="ORF">CNE99_00105</name>
</gene>
<evidence type="ECO:0000256" key="2">
    <source>
        <dbReference type="ARBA" id="ARBA00012418"/>
    </source>
</evidence>
<evidence type="ECO:0000256" key="5">
    <source>
        <dbReference type="ARBA" id="ARBA00022679"/>
    </source>
</evidence>
<evidence type="ECO:0000256" key="7">
    <source>
        <dbReference type="ARBA" id="ARBA00023163"/>
    </source>
</evidence>
<evidence type="ECO:0000256" key="10">
    <source>
        <dbReference type="ARBA" id="ARBA00048552"/>
    </source>
</evidence>
<dbReference type="GO" id="GO:0003899">
    <property type="term" value="F:DNA-directed RNA polymerase activity"/>
    <property type="evidence" value="ECO:0007669"/>
    <property type="project" value="UniProtKB-UniRule"/>
</dbReference>
<evidence type="ECO:0000256" key="4">
    <source>
        <dbReference type="ARBA" id="ARBA00022478"/>
    </source>
</evidence>
<comment type="similarity">
    <text evidence="1 11">Belongs to the RNA polymerase subunit omega family.</text>
</comment>
<dbReference type="PANTHER" id="PTHR34476">
    <property type="entry name" value="DNA-DIRECTED RNA POLYMERASE SUBUNIT OMEGA"/>
    <property type="match status" value="1"/>
</dbReference>
<dbReference type="InterPro" id="IPR006110">
    <property type="entry name" value="Pol_omega/Rpo6/RPB6"/>
</dbReference>
<dbReference type="EMBL" id="NTKD01000001">
    <property type="protein sequence ID" value="PDH42250.1"/>
    <property type="molecule type" value="Genomic_DNA"/>
</dbReference>
<dbReference type="HAMAP" id="MF_00366">
    <property type="entry name" value="RNApol_bact_RpoZ"/>
    <property type="match status" value="1"/>
</dbReference>
<evidence type="ECO:0000256" key="6">
    <source>
        <dbReference type="ARBA" id="ARBA00022695"/>
    </source>
</evidence>
<dbReference type="AlphaFoldDB" id="A0A2A5X0D3"/>
<dbReference type="Gene3D" id="3.90.940.10">
    <property type="match status" value="1"/>
</dbReference>
<dbReference type="SUPFAM" id="SSF63562">
    <property type="entry name" value="RPB6/omega subunit-like"/>
    <property type="match status" value="1"/>
</dbReference>
<comment type="function">
    <text evidence="11">Promotes RNA polymerase assembly. Latches the N- and C-terminal regions of the beta' subunit thereby facilitating its interaction with the beta and alpha subunits.</text>
</comment>
<evidence type="ECO:0000256" key="8">
    <source>
        <dbReference type="ARBA" id="ARBA00029924"/>
    </source>
</evidence>
<dbReference type="Pfam" id="PF01192">
    <property type="entry name" value="RNA_pol_Rpb6"/>
    <property type="match status" value="1"/>
</dbReference>
<reference evidence="13 14" key="1">
    <citation type="submission" date="2017-08" db="EMBL/GenBank/DDBJ databases">
        <title>Fine stratification of microbial communities through a metagenomic profile of the photic zone.</title>
        <authorList>
            <person name="Haro-Moreno J.M."/>
            <person name="Lopez-Perez M."/>
            <person name="De La Torre J."/>
            <person name="Picazo A."/>
            <person name="Camacho A."/>
            <person name="Rodriguez-Valera F."/>
        </authorList>
    </citation>
    <scope>NUCLEOTIDE SEQUENCE [LARGE SCALE GENOMIC DNA]</scope>
    <source>
        <strain evidence="13">MED-G24</strain>
    </source>
</reference>
<dbReference type="Proteomes" id="UP000219327">
    <property type="component" value="Unassembled WGS sequence"/>
</dbReference>
<evidence type="ECO:0000256" key="3">
    <source>
        <dbReference type="ARBA" id="ARBA00013725"/>
    </source>
</evidence>
<evidence type="ECO:0000256" key="12">
    <source>
        <dbReference type="SAM" id="MobiDB-lite"/>
    </source>
</evidence>
<accession>A0A2A5X0D3</accession>
<dbReference type="GO" id="GO:0006351">
    <property type="term" value="P:DNA-templated transcription"/>
    <property type="evidence" value="ECO:0007669"/>
    <property type="project" value="UniProtKB-UniRule"/>
</dbReference>
<comment type="caution">
    <text evidence="13">The sequence shown here is derived from an EMBL/GenBank/DDBJ whole genome shotgun (WGS) entry which is preliminary data.</text>
</comment>
<protein>
    <recommendedName>
        <fullName evidence="3 11">DNA-directed RNA polymerase subunit omega</fullName>
        <shortName evidence="11">RNAP omega subunit</shortName>
        <ecNumber evidence="2 11">2.7.7.6</ecNumber>
    </recommendedName>
    <alternativeName>
        <fullName evidence="9 11">RNA polymerase omega subunit</fullName>
    </alternativeName>
    <alternativeName>
        <fullName evidence="8 11">Transcriptase subunit omega</fullName>
    </alternativeName>
</protein>
<comment type="catalytic activity">
    <reaction evidence="10 11">
        <text>RNA(n) + a ribonucleoside 5'-triphosphate = RNA(n+1) + diphosphate</text>
        <dbReference type="Rhea" id="RHEA:21248"/>
        <dbReference type="Rhea" id="RHEA-COMP:14527"/>
        <dbReference type="Rhea" id="RHEA-COMP:17342"/>
        <dbReference type="ChEBI" id="CHEBI:33019"/>
        <dbReference type="ChEBI" id="CHEBI:61557"/>
        <dbReference type="ChEBI" id="CHEBI:140395"/>
        <dbReference type="EC" id="2.7.7.6"/>
    </reaction>
</comment>
<feature type="region of interest" description="Disordered" evidence="12">
    <location>
        <begin position="67"/>
        <end position="93"/>
    </location>
</feature>
<keyword evidence="6 11" id="KW-0548">Nucleotidyltransferase</keyword>
<proteinExistence type="inferred from homology"/>
<dbReference type="PANTHER" id="PTHR34476:SF1">
    <property type="entry name" value="DNA-DIRECTED RNA POLYMERASE SUBUNIT OMEGA"/>
    <property type="match status" value="1"/>
</dbReference>
<organism evidence="13 14">
    <name type="scientific">OM182 bacterium MED-G24</name>
    <dbReference type="NCBI Taxonomy" id="1986255"/>
    <lineage>
        <taxon>Bacteria</taxon>
        <taxon>Pseudomonadati</taxon>
        <taxon>Pseudomonadota</taxon>
        <taxon>Gammaproteobacteria</taxon>
        <taxon>OMG group</taxon>
        <taxon>OM182 clade</taxon>
    </lineage>
</organism>
<name>A0A2A5X0D3_9GAMM</name>
<keyword evidence="5 11" id="KW-0808">Transferase</keyword>
<keyword evidence="7 11" id="KW-0804">Transcription</keyword>
<evidence type="ECO:0000313" key="13">
    <source>
        <dbReference type="EMBL" id="PDH42250.1"/>
    </source>
</evidence>
<dbReference type="EC" id="2.7.7.6" evidence="2 11"/>
<evidence type="ECO:0000256" key="1">
    <source>
        <dbReference type="ARBA" id="ARBA00006711"/>
    </source>
</evidence>
<dbReference type="InterPro" id="IPR003716">
    <property type="entry name" value="DNA-dir_RNA_pol_omega"/>
</dbReference>
<feature type="compositionally biased region" description="Basic and acidic residues" evidence="12">
    <location>
        <begin position="84"/>
        <end position="93"/>
    </location>
</feature>
<evidence type="ECO:0000256" key="9">
    <source>
        <dbReference type="ARBA" id="ARBA00030998"/>
    </source>
</evidence>
<dbReference type="GO" id="GO:0003677">
    <property type="term" value="F:DNA binding"/>
    <property type="evidence" value="ECO:0007669"/>
    <property type="project" value="UniProtKB-UniRule"/>
</dbReference>
<dbReference type="InterPro" id="IPR036161">
    <property type="entry name" value="RPB6/omega-like_sf"/>
</dbReference>